<dbReference type="GO" id="GO:0005886">
    <property type="term" value="C:plasma membrane"/>
    <property type="evidence" value="ECO:0007669"/>
    <property type="project" value="TreeGrafter"/>
</dbReference>
<reference evidence="8" key="1">
    <citation type="journal article" date="2017" name="Int. J. Syst. Evol. Microbiol.">
        <title>Notoacmeibacter marinus gen. nov., sp. nov., isolated from the gut of a limpet and proposal of Notoacmeibacteraceae fam. nov. in the order Rhizobiales of the class Alphaproteobacteria.</title>
        <authorList>
            <person name="Huang Z."/>
            <person name="Guo F."/>
            <person name="Lai Q."/>
        </authorList>
    </citation>
    <scope>NUCLEOTIDE SEQUENCE [LARGE SCALE GENOMIC DNA]</scope>
    <source>
        <strain evidence="8">XMTR2A4</strain>
    </source>
</reference>
<comment type="caution">
    <text evidence="7">The sequence shown here is derived from an EMBL/GenBank/DDBJ whole genome shotgun (WGS) entry which is preliminary data.</text>
</comment>
<evidence type="ECO:0000256" key="3">
    <source>
        <dbReference type="ARBA" id="ARBA00022692"/>
    </source>
</evidence>
<feature type="transmembrane region" description="Helical" evidence="6">
    <location>
        <begin position="17"/>
        <end position="38"/>
    </location>
</feature>
<evidence type="ECO:0000313" key="8">
    <source>
        <dbReference type="Proteomes" id="UP000215405"/>
    </source>
</evidence>
<feature type="transmembrane region" description="Helical" evidence="6">
    <location>
        <begin position="50"/>
        <end position="72"/>
    </location>
</feature>
<sequence length="455" mass="47115">MDRPASGSDGLPLTHRAVFAVALPTTLAFMTTPLIGIVDTAVVGRLGDAVLLGGLAAGAIVFDLVFGTFNFLRSGTTGLVAQASGRDDALEEQAVLVRALMIGVACGLLIAFAAPLIAWAGRIFIGAEPGVSAAMTDYILIRALSTPFALGNYALLGTLLGRGQSGTALGLQIVVNGSNIVLSILFGLVFGWGLEGVAWGTVAGEAIGFAAGVALMAWTYGGAARPSLARIMDRPAFGRLLALNRDIMIRTFALLTAFALFTRAGAGIGTVQLAANAVLLNFFLLGGYLLDGFATAAERFVGHAVGGGRRATFVQAVKLTALWGFIFSFALAALFYLSGEALIALMTTAPDVRQVAGLWLPLAALTPITGVLAFQMDGVFIGATWGAAMRNRMLVSLALFVAALFMFTPLYGNAALWASLHLFLLARGLLLLAALPGRMESEFNPAKAGSPSPSS</sequence>
<comment type="similarity">
    <text evidence="2">Belongs to the multi antimicrobial extrusion (MATE) (TC 2.A.66.1) family.</text>
</comment>
<dbReference type="EMBL" id="NBYO01000001">
    <property type="protein sequence ID" value="OXT02855.1"/>
    <property type="molecule type" value="Genomic_DNA"/>
</dbReference>
<feature type="transmembrane region" description="Helical" evidence="6">
    <location>
        <begin position="247"/>
        <end position="265"/>
    </location>
</feature>
<feature type="transmembrane region" description="Helical" evidence="6">
    <location>
        <begin position="95"/>
        <end position="119"/>
    </location>
</feature>
<dbReference type="GO" id="GO:0042910">
    <property type="term" value="F:xenobiotic transmembrane transporter activity"/>
    <property type="evidence" value="ECO:0007669"/>
    <property type="project" value="InterPro"/>
</dbReference>
<feature type="transmembrane region" description="Helical" evidence="6">
    <location>
        <begin position="271"/>
        <end position="290"/>
    </location>
</feature>
<keyword evidence="3 6" id="KW-0812">Transmembrane</keyword>
<comment type="subcellular location">
    <subcellularLocation>
        <location evidence="1">Membrane</location>
        <topology evidence="1">Multi-pass membrane protein</topology>
    </subcellularLocation>
</comment>
<feature type="transmembrane region" description="Helical" evidence="6">
    <location>
        <begin position="173"/>
        <end position="194"/>
    </location>
</feature>
<name>A0A231V3U4_9HYPH</name>
<keyword evidence="8" id="KW-1185">Reference proteome</keyword>
<feature type="transmembrane region" description="Helical" evidence="6">
    <location>
        <begin position="139"/>
        <end position="161"/>
    </location>
</feature>
<dbReference type="Proteomes" id="UP000215405">
    <property type="component" value="Unassembled WGS sequence"/>
</dbReference>
<keyword evidence="5 6" id="KW-0472">Membrane</keyword>
<evidence type="ECO:0000256" key="5">
    <source>
        <dbReference type="ARBA" id="ARBA00023136"/>
    </source>
</evidence>
<dbReference type="GO" id="GO:0015297">
    <property type="term" value="F:antiporter activity"/>
    <property type="evidence" value="ECO:0007669"/>
    <property type="project" value="InterPro"/>
</dbReference>
<dbReference type="PANTHER" id="PTHR42893:SF46">
    <property type="entry name" value="PROTEIN DETOXIFICATION 44, CHLOROPLASTIC"/>
    <property type="match status" value="1"/>
</dbReference>
<organism evidence="7 8">
    <name type="scientific">Notoacmeibacter marinus</name>
    <dbReference type="NCBI Taxonomy" id="1876515"/>
    <lineage>
        <taxon>Bacteria</taxon>
        <taxon>Pseudomonadati</taxon>
        <taxon>Pseudomonadota</taxon>
        <taxon>Alphaproteobacteria</taxon>
        <taxon>Hyphomicrobiales</taxon>
        <taxon>Notoacmeibacteraceae</taxon>
        <taxon>Notoacmeibacter</taxon>
    </lineage>
</organism>
<dbReference type="InterPro" id="IPR002528">
    <property type="entry name" value="MATE_fam"/>
</dbReference>
<dbReference type="CDD" id="cd13136">
    <property type="entry name" value="MATE_DinF_like"/>
    <property type="match status" value="1"/>
</dbReference>
<dbReference type="PANTHER" id="PTHR42893">
    <property type="entry name" value="PROTEIN DETOXIFICATION 44, CHLOROPLASTIC-RELATED"/>
    <property type="match status" value="1"/>
</dbReference>
<protein>
    <submittedName>
        <fullName evidence="7">MATE family efflux transporter</fullName>
    </submittedName>
</protein>
<evidence type="ECO:0000256" key="4">
    <source>
        <dbReference type="ARBA" id="ARBA00022989"/>
    </source>
</evidence>
<evidence type="ECO:0000256" key="6">
    <source>
        <dbReference type="SAM" id="Phobius"/>
    </source>
</evidence>
<feature type="transmembrane region" description="Helical" evidence="6">
    <location>
        <begin position="206"/>
        <end position="226"/>
    </location>
</feature>
<feature type="transmembrane region" description="Helical" evidence="6">
    <location>
        <begin position="358"/>
        <end position="381"/>
    </location>
</feature>
<evidence type="ECO:0000313" key="7">
    <source>
        <dbReference type="EMBL" id="OXT02855.1"/>
    </source>
</evidence>
<accession>A0A231V3U4</accession>
<dbReference type="InterPro" id="IPR044644">
    <property type="entry name" value="DinF-like"/>
</dbReference>
<proteinExistence type="inferred from homology"/>
<dbReference type="AlphaFoldDB" id="A0A231V3U4"/>
<dbReference type="Pfam" id="PF01554">
    <property type="entry name" value="MatE"/>
    <property type="match status" value="2"/>
</dbReference>
<evidence type="ECO:0000256" key="1">
    <source>
        <dbReference type="ARBA" id="ARBA00004141"/>
    </source>
</evidence>
<dbReference type="NCBIfam" id="TIGR00797">
    <property type="entry name" value="matE"/>
    <property type="match status" value="1"/>
</dbReference>
<keyword evidence="4 6" id="KW-1133">Transmembrane helix</keyword>
<gene>
    <name evidence="7" type="ORF">B7H23_01490</name>
</gene>
<evidence type="ECO:0000256" key="2">
    <source>
        <dbReference type="ARBA" id="ARBA00010199"/>
    </source>
</evidence>
<feature type="transmembrane region" description="Helical" evidence="6">
    <location>
        <begin position="393"/>
        <end position="411"/>
    </location>
</feature>
<feature type="transmembrane region" description="Helical" evidence="6">
    <location>
        <begin position="319"/>
        <end position="338"/>
    </location>
</feature>